<dbReference type="EMBL" id="BARU01041016">
    <property type="protein sequence ID" value="GAH83944.1"/>
    <property type="molecule type" value="Genomic_DNA"/>
</dbReference>
<gene>
    <name evidence="1" type="ORF">S03H2_63322</name>
</gene>
<reference evidence="1" key="1">
    <citation type="journal article" date="2014" name="Front. Microbiol.">
        <title>High frequency of phylogenetically diverse reductive dehalogenase-homologous genes in deep subseafloor sedimentary metagenomes.</title>
        <authorList>
            <person name="Kawai M."/>
            <person name="Futagami T."/>
            <person name="Toyoda A."/>
            <person name="Takaki Y."/>
            <person name="Nishi S."/>
            <person name="Hori S."/>
            <person name="Arai W."/>
            <person name="Tsubouchi T."/>
            <person name="Morono Y."/>
            <person name="Uchiyama I."/>
            <person name="Ito T."/>
            <person name="Fujiyama A."/>
            <person name="Inagaki F."/>
            <person name="Takami H."/>
        </authorList>
    </citation>
    <scope>NUCLEOTIDE SEQUENCE</scope>
    <source>
        <strain evidence="1">Expedition CK06-06</strain>
    </source>
</reference>
<evidence type="ECO:0000313" key="1">
    <source>
        <dbReference type="EMBL" id="GAH83944.1"/>
    </source>
</evidence>
<proteinExistence type="predicted"/>
<protein>
    <submittedName>
        <fullName evidence="1">Uncharacterized protein</fullName>
    </submittedName>
</protein>
<organism evidence="1">
    <name type="scientific">marine sediment metagenome</name>
    <dbReference type="NCBI Taxonomy" id="412755"/>
    <lineage>
        <taxon>unclassified sequences</taxon>
        <taxon>metagenomes</taxon>
        <taxon>ecological metagenomes</taxon>
    </lineage>
</organism>
<accession>X1K0Z3</accession>
<name>X1K0Z3_9ZZZZ</name>
<sequence>SKFGSEYEILLEKPISEIKRFNLTLGAVIEKMRENKLEIIEGGGGIYGKLKLPAD</sequence>
<feature type="non-terminal residue" evidence="1">
    <location>
        <position position="1"/>
    </location>
</feature>
<dbReference type="AlphaFoldDB" id="X1K0Z3"/>
<comment type="caution">
    <text evidence="1">The sequence shown here is derived from an EMBL/GenBank/DDBJ whole genome shotgun (WGS) entry which is preliminary data.</text>
</comment>